<dbReference type="Gene3D" id="3.40.630.190">
    <property type="entry name" value="LCP protein"/>
    <property type="match status" value="1"/>
</dbReference>
<accession>A0ABW5XFH4</accession>
<feature type="region of interest" description="Disordered" evidence="2">
    <location>
        <begin position="1"/>
        <end position="28"/>
    </location>
</feature>
<dbReference type="NCBIfam" id="TIGR00350">
    <property type="entry name" value="lytR_cpsA_psr"/>
    <property type="match status" value="1"/>
</dbReference>
<evidence type="ECO:0000256" key="2">
    <source>
        <dbReference type="SAM" id="MobiDB-lite"/>
    </source>
</evidence>
<protein>
    <submittedName>
        <fullName evidence="5">LCP family protein</fullName>
    </submittedName>
</protein>
<reference evidence="6" key="1">
    <citation type="journal article" date="2019" name="Int. J. Syst. Evol. Microbiol.">
        <title>The Global Catalogue of Microorganisms (GCM) 10K type strain sequencing project: providing services to taxonomists for standard genome sequencing and annotation.</title>
        <authorList>
            <consortium name="The Broad Institute Genomics Platform"/>
            <consortium name="The Broad Institute Genome Sequencing Center for Infectious Disease"/>
            <person name="Wu L."/>
            <person name="Ma J."/>
        </authorList>
    </citation>
    <scope>NUCLEOTIDE SEQUENCE [LARGE SCALE GENOMIC DNA]</scope>
    <source>
        <strain evidence="6">KCTC 33576</strain>
    </source>
</reference>
<evidence type="ECO:0000313" key="5">
    <source>
        <dbReference type="EMBL" id="MFD2840735.1"/>
    </source>
</evidence>
<feature type="transmembrane region" description="Helical" evidence="3">
    <location>
        <begin position="36"/>
        <end position="57"/>
    </location>
</feature>
<comment type="caution">
    <text evidence="5">The sequence shown here is derived from an EMBL/GenBank/DDBJ whole genome shotgun (WGS) entry which is preliminary data.</text>
</comment>
<dbReference type="RefSeq" id="WP_377466613.1">
    <property type="nucleotide sequence ID" value="NZ_JBHUOP010000003.1"/>
</dbReference>
<dbReference type="Proteomes" id="UP001597391">
    <property type="component" value="Unassembled WGS sequence"/>
</dbReference>
<dbReference type="EMBL" id="JBHUOP010000003">
    <property type="protein sequence ID" value="MFD2840735.1"/>
    <property type="molecule type" value="Genomic_DNA"/>
</dbReference>
<evidence type="ECO:0000259" key="4">
    <source>
        <dbReference type="Pfam" id="PF03816"/>
    </source>
</evidence>
<proteinExistence type="inferred from homology"/>
<dbReference type="InterPro" id="IPR004474">
    <property type="entry name" value="LytR_CpsA_psr"/>
</dbReference>
<dbReference type="PANTHER" id="PTHR33392">
    <property type="entry name" value="POLYISOPRENYL-TEICHOIC ACID--PEPTIDOGLYCAN TEICHOIC ACID TRANSFERASE TAGU"/>
    <property type="match status" value="1"/>
</dbReference>
<keyword evidence="3" id="KW-0812">Transmembrane</keyword>
<feature type="domain" description="Cell envelope-related transcriptional attenuator" evidence="4">
    <location>
        <begin position="114"/>
        <end position="258"/>
    </location>
</feature>
<dbReference type="Pfam" id="PF03816">
    <property type="entry name" value="LytR_cpsA_psr"/>
    <property type="match status" value="1"/>
</dbReference>
<dbReference type="PANTHER" id="PTHR33392:SF6">
    <property type="entry name" value="POLYISOPRENYL-TEICHOIC ACID--PEPTIDOGLYCAN TEICHOIC ACID TRANSFERASE TAGU"/>
    <property type="match status" value="1"/>
</dbReference>
<keyword evidence="3" id="KW-1133">Transmembrane helix</keyword>
<comment type="similarity">
    <text evidence="1">Belongs to the LytR/CpsA/Psr (LCP) family.</text>
</comment>
<evidence type="ECO:0000256" key="1">
    <source>
        <dbReference type="ARBA" id="ARBA00006068"/>
    </source>
</evidence>
<name>A0ABW5XFH4_9MICO</name>
<sequence length="352" mass="38406">MTKNPAADAIDESKGEVPPGSRRHERAQPPRRGLRLLVWAIATLLVIVLGAVGWFALSLNSSFNKAEKLSNENVFPDDADRPAASETGALNILLLGSDTRGELDDEIDDIRGQRSDTIMVAHISDDRESVQVMSIMRDNWVEIPGHGYNKINAAMAFGGIPLVIQTVEGIIDSRIDHVAIIDFEGFKGLTDALGGVTVDNPREFTSRHGKTHFAKGTIELNGTEALEFVRERYAFPDGDYSRVANQQLFVKAMVKEVLSRDTLTSPAKILDSVDAFAPYMKVDEGLSATALSSLGYSMRNLRADDMSFFTSPNLGTGREGSASVVKPDWDELAKVAEAFKSDTLGDYLANQD</sequence>
<organism evidence="5 6">
    <name type="scientific">Populibacterium corticicola</name>
    <dbReference type="NCBI Taxonomy" id="1812826"/>
    <lineage>
        <taxon>Bacteria</taxon>
        <taxon>Bacillati</taxon>
        <taxon>Actinomycetota</taxon>
        <taxon>Actinomycetes</taxon>
        <taxon>Micrococcales</taxon>
        <taxon>Jonesiaceae</taxon>
        <taxon>Populibacterium</taxon>
    </lineage>
</organism>
<dbReference type="InterPro" id="IPR050922">
    <property type="entry name" value="LytR/CpsA/Psr_CW_biosynth"/>
</dbReference>
<evidence type="ECO:0000256" key="3">
    <source>
        <dbReference type="SAM" id="Phobius"/>
    </source>
</evidence>
<keyword evidence="3" id="KW-0472">Membrane</keyword>
<gene>
    <name evidence="5" type="ORF">ACFSYH_09140</name>
</gene>
<evidence type="ECO:0000313" key="6">
    <source>
        <dbReference type="Proteomes" id="UP001597391"/>
    </source>
</evidence>
<keyword evidence="6" id="KW-1185">Reference proteome</keyword>